<reference evidence="2 4" key="1">
    <citation type="journal article" date="2019" name="Sci. Rep.">
        <title>Orb-weaving spider Araneus ventricosus genome elucidates the spidroin gene catalogue.</title>
        <authorList>
            <person name="Kono N."/>
            <person name="Nakamura H."/>
            <person name="Ohtoshi R."/>
            <person name="Moran D.A.P."/>
            <person name="Shinohara A."/>
            <person name="Yoshida Y."/>
            <person name="Fujiwara M."/>
            <person name="Mori M."/>
            <person name="Tomita M."/>
            <person name="Arakawa K."/>
        </authorList>
    </citation>
    <scope>NUCLEOTIDE SEQUENCE [LARGE SCALE GENOMIC DNA]</scope>
</reference>
<feature type="compositionally biased region" description="Polar residues" evidence="1">
    <location>
        <begin position="67"/>
        <end position="79"/>
    </location>
</feature>
<feature type="compositionally biased region" description="Low complexity" evidence="1">
    <location>
        <begin position="20"/>
        <end position="30"/>
    </location>
</feature>
<name>A0A4Y2LFE6_ARAVE</name>
<keyword evidence="4" id="KW-1185">Reference proteome</keyword>
<evidence type="ECO:0000256" key="1">
    <source>
        <dbReference type="SAM" id="MobiDB-lite"/>
    </source>
</evidence>
<accession>A0A4Y2LFE6</accession>
<proteinExistence type="predicted"/>
<evidence type="ECO:0000313" key="4">
    <source>
        <dbReference type="Proteomes" id="UP000499080"/>
    </source>
</evidence>
<dbReference type="EMBL" id="BGPR01026193">
    <property type="protein sequence ID" value="GBN95723.1"/>
    <property type="molecule type" value="Genomic_DNA"/>
</dbReference>
<comment type="caution">
    <text evidence="2">The sequence shown here is derived from an EMBL/GenBank/DDBJ whole genome shotgun (WGS) entry which is preliminary data.</text>
</comment>
<evidence type="ECO:0000313" key="2">
    <source>
        <dbReference type="EMBL" id="GBN13428.1"/>
    </source>
</evidence>
<feature type="region of interest" description="Disordered" evidence="1">
    <location>
        <begin position="1"/>
        <end position="100"/>
    </location>
</feature>
<sequence length="100" mass="10987">MRSVGSNIPLSSPDLELSFPSVPEVSSTPTSEKELPLVYPAPIDEVERTPRPTEPTPTAMIPEQRSESLTVHPNTTESVPTAVPLRRSTKIRKAPDRLML</sequence>
<feature type="compositionally biased region" description="Polar residues" evidence="1">
    <location>
        <begin position="1"/>
        <end position="10"/>
    </location>
</feature>
<protein>
    <submittedName>
        <fullName evidence="2">Uncharacterized protein</fullName>
    </submittedName>
</protein>
<dbReference type="AlphaFoldDB" id="A0A4Y2LFE6"/>
<organism evidence="2 4">
    <name type="scientific">Araneus ventricosus</name>
    <name type="common">Orbweaver spider</name>
    <name type="synonym">Epeira ventricosa</name>
    <dbReference type="NCBI Taxonomy" id="182803"/>
    <lineage>
        <taxon>Eukaryota</taxon>
        <taxon>Metazoa</taxon>
        <taxon>Ecdysozoa</taxon>
        <taxon>Arthropoda</taxon>
        <taxon>Chelicerata</taxon>
        <taxon>Arachnida</taxon>
        <taxon>Araneae</taxon>
        <taxon>Araneomorphae</taxon>
        <taxon>Entelegynae</taxon>
        <taxon>Araneoidea</taxon>
        <taxon>Araneidae</taxon>
        <taxon>Araneus</taxon>
    </lineage>
</organism>
<dbReference type="EMBL" id="BGPR01005786">
    <property type="protein sequence ID" value="GBN13428.1"/>
    <property type="molecule type" value="Genomic_DNA"/>
</dbReference>
<evidence type="ECO:0000313" key="3">
    <source>
        <dbReference type="EMBL" id="GBN95723.1"/>
    </source>
</evidence>
<dbReference type="Proteomes" id="UP000499080">
    <property type="component" value="Unassembled WGS sequence"/>
</dbReference>
<gene>
    <name evidence="3" type="ORF">AVEN_169361_1</name>
    <name evidence="2" type="ORF">AVEN_4879_1</name>
</gene>